<sequence length="818" mass="94181">MGVWGVMVSTCAWAILLLALFGDSLASAPEFDPYRVLGVTTHASQAEIKKVYKKRAREWHPDKNKSPGAEDMFIKITKSYEILSNEERRANYDRFGQMDDNQNFARAPQGFRAYQDSFYFDESFFHFPRTSRDFTESKYLLQYNQYMNEILPDSFKRPYLIKITSEWCFTCIHIEPVWKDTVQELEPLGVYAFRYSLLSSLWKSLLQENLQNAFINVSGVGIGVVDIGYERQLANHLGAHRTPSILGLINGKVTFFHYSVVREHLKQFVESLLPQKLVQKVTDGNFLEFLSSWREENKPRVMMFDVASNIPILFKLTAFAYKDYVRFGYVDMGLTETTEVVQRFSVNTYAPTMLLFKENIEKPADARGMKKQILDEFVSNNRFLLVPRLVNQKLFDELCPVKQFHRRRKYCVLLVTGETEQFLSVNEAFFAFASSNTKEVLRFAYVHQNQQQALCDALLKTDDTSPPQVIILERRSATGRVLYRTLTGGWNGSDDDKLRLHKQLEVLQRDPTFLTQDAMLPELNNEFASMFLIQWISSAYDYVAQFYFDLLYSNWREMMPVLSLIFSALFILFGTVIIQAFSDAGEDKPTKQQSSESTKAPESSPGQESASSRPPKKNFVEVTELTDITYMSNLVRLKPGHINIVLILTDASKQVLLRKFAKEVYSFSGSPNLHYSFLNVDKHCQWMDSLLELAPDARSFDSLDEEEEEQEDEHATSKKSDYTGHVLALNGHKKYFCVFRPVFTGEEAEPRGSDEDGATAGSSKASRMRSRSRQKARTLEIHHKLNRLGLWMERLLEGTLPRHYVPAWPGMDTITPQT</sequence>
<feature type="compositionally biased region" description="Polar residues" evidence="2">
    <location>
        <begin position="591"/>
        <end position="612"/>
    </location>
</feature>
<dbReference type="CDD" id="cd06257">
    <property type="entry name" value="DnaJ"/>
    <property type="match status" value="1"/>
</dbReference>
<evidence type="ECO:0000256" key="1">
    <source>
        <dbReference type="ARBA" id="ARBA00023180"/>
    </source>
</evidence>
<dbReference type="SMART" id="SM00271">
    <property type="entry name" value="DnaJ"/>
    <property type="match status" value="1"/>
</dbReference>
<feature type="transmembrane region" description="Helical" evidence="3">
    <location>
        <begin position="560"/>
        <end position="581"/>
    </location>
</feature>
<evidence type="ECO:0000313" key="6">
    <source>
        <dbReference type="EMBL" id="TRZ01821.1"/>
    </source>
</evidence>
<evidence type="ECO:0000256" key="4">
    <source>
        <dbReference type="SAM" id="SignalP"/>
    </source>
</evidence>
<keyword evidence="3" id="KW-1133">Transmembrane helix</keyword>
<gene>
    <name evidence="6" type="ORF">DNTS_026171</name>
</gene>
<feature type="transmembrane region" description="Helical" evidence="3">
    <location>
        <begin position="527"/>
        <end position="548"/>
    </location>
</feature>
<keyword evidence="3" id="KW-0812">Transmembrane</keyword>
<evidence type="ECO:0000259" key="5">
    <source>
        <dbReference type="PROSITE" id="PS50076"/>
    </source>
</evidence>
<evidence type="ECO:0000256" key="2">
    <source>
        <dbReference type="SAM" id="MobiDB-lite"/>
    </source>
</evidence>
<dbReference type="Pfam" id="PF00226">
    <property type="entry name" value="DnaJ"/>
    <property type="match status" value="1"/>
</dbReference>
<dbReference type="PROSITE" id="PS00636">
    <property type="entry name" value="DNAJ_1"/>
    <property type="match status" value="1"/>
</dbReference>
<dbReference type="Gene3D" id="3.40.30.10">
    <property type="entry name" value="Glutaredoxin"/>
    <property type="match status" value="1"/>
</dbReference>
<dbReference type="EMBL" id="SRMA01024042">
    <property type="protein sequence ID" value="TRZ01821.1"/>
    <property type="molecule type" value="Genomic_DNA"/>
</dbReference>
<dbReference type="PRINTS" id="PR00625">
    <property type="entry name" value="JDOMAIN"/>
</dbReference>
<feature type="domain" description="J" evidence="5">
    <location>
        <begin position="32"/>
        <end position="96"/>
    </location>
</feature>
<dbReference type="InterPro" id="IPR001623">
    <property type="entry name" value="DnaJ_domain"/>
</dbReference>
<evidence type="ECO:0000313" key="7">
    <source>
        <dbReference type="Proteomes" id="UP000316079"/>
    </source>
</evidence>
<dbReference type="InterPro" id="IPR036249">
    <property type="entry name" value="Thioredoxin-like_sf"/>
</dbReference>
<feature type="chain" id="PRO_5021720075" description="J domain-containing protein" evidence="4">
    <location>
        <begin position="27"/>
        <end position="818"/>
    </location>
</feature>
<dbReference type="InterPro" id="IPR036869">
    <property type="entry name" value="J_dom_sf"/>
</dbReference>
<dbReference type="PROSITE" id="PS50076">
    <property type="entry name" value="DNAJ_2"/>
    <property type="match status" value="1"/>
</dbReference>
<dbReference type="InterPro" id="IPR018253">
    <property type="entry name" value="DnaJ_domain_CS"/>
</dbReference>
<dbReference type="PANTHER" id="PTHR44303">
    <property type="entry name" value="DNAJ HOMOLOG SUBFAMILY C MEMBER 16"/>
    <property type="match status" value="1"/>
</dbReference>
<dbReference type="Gene3D" id="1.10.287.110">
    <property type="entry name" value="DnaJ domain"/>
    <property type="match status" value="1"/>
</dbReference>
<dbReference type="AlphaFoldDB" id="A0A553RI08"/>
<dbReference type="Proteomes" id="UP000316079">
    <property type="component" value="Unassembled WGS sequence"/>
</dbReference>
<proteinExistence type="predicted"/>
<dbReference type="InterPro" id="IPR043361">
    <property type="entry name" value="DNAJC16_TRX"/>
</dbReference>
<organism evidence="6 7">
    <name type="scientific">Danionella cerebrum</name>
    <dbReference type="NCBI Taxonomy" id="2873325"/>
    <lineage>
        <taxon>Eukaryota</taxon>
        <taxon>Metazoa</taxon>
        <taxon>Chordata</taxon>
        <taxon>Craniata</taxon>
        <taxon>Vertebrata</taxon>
        <taxon>Euteleostomi</taxon>
        <taxon>Actinopterygii</taxon>
        <taxon>Neopterygii</taxon>
        <taxon>Teleostei</taxon>
        <taxon>Ostariophysi</taxon>
        <taxon>Cypriniformes</taxon>
        <taxon>Danionidae</taxon>
        <taxon>Danioninae</taxon>
        <taxon>Danionella</taxon>
    </lineage>
</organism>
<comment type="caution">
    <text evidence="6">The sequence shown here is derived from an EMBL/GenBank/DDBJ whole genome shotgun (WGS) entry which is preliminary data.</text>
</comment>
<name>A0A553RI08_9TELE</name>
<dbReference type="CDD" id="cd02963">
    <property type="entry name" value="TRX_DnaJ"/>
    <property type="match status" value="1"/>
</dbReference>
<keyword evidence="7" id="KW-1185">Reference proteome</keyword>
<reference evidence="6 7" key="1">
    <citation type="journal article" date="2019" name="Sci. Data">
        <title>Hybrid genome assembly and annotation of Danionella translucida.</title>
        <authorList>
            <person name="Kadobianskyi M."/>
            <person name="Schulze L."/>
            <person name="Schuelke M."/>
            <person name="Judkewitz B."/>
        </authorList>
    </citation>
    <scope>NUCLEOTIDE SEQUENCE [LARGE SCALE GENOMIC DNA]</scope>
    <source>
        <strain evidence="6 7">Bolton</strain>
    </source>
</reference>
<dbReference type="STRING" id="623744.A0A553RI08"/>
<protein>
    <recommendedName>
        <fullName evidence="5">J domain-containing protein</fullName>
    </recommendedName>
</protein>
<accession>A0A553RI08</accession>
<feature type="compositionally biased region" description="Basic residues" evidence="2">
    <location>
        <begin position="766"/>
        <end position="776"/>
    </location>
</feature>
<feature type="signal peptide" evidence="4">
    <location>
        <begin position="1"/>
        <end position="26"/>
    </location>
</feature>
<dbReference type="SUPFAM" id="SSF52833">
    <property type="entry name" value="Thioredoxin-like"/>
    <property type="match status" value="1"/>
</dbReference>
<keyword evidence="1" id="KW-0325">Glycoprotein</keyword>
<feature type="region of interest" description="Disordered" evidence="2">
    <location>
        <begin position="747"/>
        <end position="777"/>
    </location>
</feature>
<dbReference type="InterPro" id="IPR052448">
    <property type="entry name" value="DnaJ_C16_autophagy_reg"/>
</dbReference>
<dbReference type="SUPFAM" id="SSF46565">
    <property type="entry name" value="Chaperone J-domain"/>
    <property type="match status" value="1"/>
</dbReference>
<keyword evidence="4" id="KW-0732">Signal</keyword>
<keyword evidence="3" id="KW-0472">Membrane</keyword>
<evidence type="ECO:0000256" key="3">
    <source>
        <dbReference type="SAM" id="Phobius"/>
    </source>
</evidence>
<dbReference type="PANTHER" id="PTHR44303:SF1">
    <property type="entry name" value="DNAJ HOMOLOG SUBFAMILY C MEMBER 16"/>
    <property type="match status" value="1"/>
</dbReference>
<feature type="region of interest" description="Disordered" evidence="2">
    <location>
        <begin position="587"/>
        <end position="616"/>
    </location>
</feature>
<dbReference type="OrthoDB" id="10065037at2759"/>